<dbReference type="HOGENOM" id="CLU_2071425_0_0_9"/>
<name>D4M161_9FIRM</name>
<gene>
    <name evidence="1" type="ORF">RTO_01830</name>
</gene>
<evidence type="ECO:0000313" key="2">
    <source>
        <dbReference type="Proteomes" id="UP000008956"/>
    </source>
</evidence>
<dbReference type="Proteomes" id="UP000008956">
    <property type="component" value="Chromosome"/>
</dbReference>
<dbReference type="RefSeq" id="WP_015527622.1">
    <property type="nucleotide sequence ID" value="NC_021015.1"/>
</dbReference>
<dbReference type="AlphaFoldDB" id="D4M161"/>
<dbReference type="KEGG" id="rto:RTO_01830"/>
<reference evidence="1 2" key="2">
    <citation type="submission" date="2010-03" db="EMBL/GenBank/DDBJ databases">
        <authorList>
            <person name="Pajon A."/>
        </authorList>
    </citation>
    <scope>NUCLEOTIDE SEQUENCE [LARGE SCALE GENOMIC DNA]</scope>
    <source>
        <strain evidence="1 2">L2-14</strain>
    </source>
</reference>
<sequence>MDKILFEIKITNSCEEIKRLEILNDILKNVGADASFEKEQSGENFLKIRYDKETIRKIKSRKAGAKSIKLKRKISIKEVEKWIDVTTAKEVAEELGVSRSTLFRRIKEAKKQGVDYIE</sequence>
<evidence type="ECO:0000313" key="1">
    <source>
        <dbReference type="EMBL" id="CBL24973.1"/>
    </source>
</evidence>
<dbReference type="EMBL" id="FP929055">
    <property type="protein sequence ID" value="CBL24973.1"/>
    <property type="molecule type" value="Genomic_DNA"/>
</dbReference>
<dbReference type="Pfam" id="PF13412">
    <property type="entry name" value="HTH_24"/>
    <property type="match status" value="1"/>
</dbReference>
<organism evidence="1 2">
    <name type="scientific">[Ruminococcus] torques L2-14</name>
    <dbReference type="NCBI Taxonomy" id="657313"/>
    <lineage>
        <taxon>Bacteria</taxon>
        <taxon>Bacillati</taxon>
        <taxon>Bacillota</taxon>
        <taxon>Clostridia</taxon>
        <taxon>Lachnospirales</taxon>
        <taxon>Lachnospiraceae</taxon>
        <taxon>Mediterraneibacter</taxon>
    </lineage>
</organism>
<reference evidence="1 2" key="1">
    <citation type="submission" date="2010-03" db="EMBL/GenBank/DDBJ databases">
        <title>The genome sequence of Ruminococcus torques L2-14.</title>
        <authorList>
            <consortium name="metaHIT consortium -- http://www.metahit.eu/"/>
            <person name="Pajon A."/>
            <person name="Turner K."/>
            <person name="Parkhill J."/>
            <person name="Duncan S."/>
            <person name="Flint H."/>
        </authorList>
    </citation>
    <scope>NUCLEOTIDE SEQUENCE [LARGE SCALE GENOMIC DNA]</scope>
    <source>
        <strain evidence="1 2">L2-14</strain>
    </source>
</reference>
<accession>D4M161</accession>
<protein>
    <submittedName>
        <fullName evidence="1">HTH domain</fullName>
    </submittedName>
</protein>
<dbReference type="Gene3D" id="1.10.10.60">
    <property type="entry name" value="Homeodomain-like"/>
    <property type="match status" value="1"/>
</dbReference>
<dbReference type="PATRIC" id="fig|657313.3.peg.1534"/>
<proteinExistence type="predicted"/>